<proteinExistence type="predicted"/>
<gene>
    <name evidence="1" type="ORF">IV41_GL001466</name>
</gene>
<comment type="caution">
    <text evidence="1">The sequence shown here is derived from an EMBL/GenBank/DDBJ whole genome shotgun (WGS) entry which is preliminary data.</text>
</comment>
<dbReference type="Proteomes" id="UP000051639">
    <property type="component" value="Unassembled WGS sequence"/>
</dbReference>
<dbReference type="AlphaFoldDB" id="A0A0R2H2I0"/>
<dbReference type="PATRIC" id="fig|148604.4.peg.1503"/>
<evidence type="ECO:0000313" key="2">
    <source>
        <dbReference type="Proteomes" id="UP000051639"/>
    </source>
</evidence>
<keyword evidence="2" id="KW-1185">Reference proteome</keyword>
<reference evidence="1 2" key="1">
    <citation type="journal article" date="2015" name="Genome Announc.">
        <title>Expanding the biotechnology potential of lactobacilli through comparative genomics of 213 strains and associated genera.</title>
        <authorList>
            <person name="Sun Z."/>
            <person name="Harris H.M."/>
            <person name="McCann A."/>
            <person name="Guo C."/>
            <person name="Argimon S."/>
            <person name="Zhang W."/>
            <person name="Yang X."/>
            <person name="Jeffery I.B."/>
            <person name="Cooney J.C."/>
            <person name="Kagawa T.F."/>
            <person name="Liu W."/>
            <person name="Song Y."/>
            <person name="Salvetti E."/>
            <person name="Wrobel A."/>
            <person name="Rasinkangas P."/>
            <person name="Parkhill J."/>
            <person name="Rea M.C."/>
            <person name="O'Sullivan O."/>
            <person name="Ritari J."/>
            <person name="Douillard F.P."/>
            <person name="Paul Ross R."/>
            <person name="Yang R."/>
            <person name="Briner A.E."/>
            <person name="Felis G.E."/>
            <person name="de Vos W.M."/>
            <person name="Barrangou R."/>
            <person name="Klaenhammer T.R."/>
            <person name="Caufield P.W."/>
            <person name="Cui Y."/>
            <person name="Zhang H."/>
            <person name="O'Toole P.W."/>
        </authorList>
    </citation>
    <scope>NUCLEOTIDE SEQUENCE [LARGE SCALE GENOMIC DNA]</scope>
    <source>
        <strain evidence="1 2">DSM 14792</strain>
    </source>
</reference>
<dbReference type="EMBL" id="JQBA01000042">
    <property type="protein sequence ID" value="KRN43661.1"/>
    <property type="molecule type" value="Genomic_DNA"/>
</dbReference>
<protein>
    <submittedName>
        <fullName evidence="1">Uncharacterized protein</fullName>
    </submittedName>
</protein>
<sequence length="50" mass="5746">MVYRPVKSDNFWTTLDMTEAEVQQEIKDEIEELGYDPANQMPLGAEKAVD</sequence>
<evidence type="ECO:0000313" key="1">
    <source>
        <dbReference type="EMBL" id="KRN43661.1"/>
    </source>
</evidence>
<organism evidence="1 2">
    <name type="scientific">Limosilactobacillus ingluviei</name>
    <dbReference type="NCBI Taxonomy" id="148604"/>
    <lineage>
        <taxon>Bacteria</taxon>
        <taxon>Bacillati</taxon>
        <taxon>Bacillota</taxon>
        <taxon>Bacilli</taxon>
        <taxon>Lactobacillales</taxon>
        <taxon>Lactobacillaceae</taxon>
        <taxon>Limosilactobacillus</taxon>
    </lineage>
</organism>
<accession>A0A0R2H2I0</accession>
<name>A0A0R2H2I0_9LACO</name>